<evidence type="ECO:0000313" key="3">
    <source>
        <dbReference type="Proteomes" id="UP000093592"/>
    </source>
</evidence>
<proteinExistence type="predicted"/>
<comment type="caution">
    <text evidence="2">The sequence shown here is derived from an EMBL/GenBank/DDBJ whole genome shotgun (WGS) entry which is preliminary data.</text>
</comment>
<sequence length="456" mass="49406">MGKPLLRRAFRIRADRGLRGSAAAYRFRESLFLLPVVIVIGGIVLALVTGTVDNALGAQTRVPLTMAMDIDVATWLLSTIAGATITTAGVIFSLTIVSLQLASSQLSPRVMRSFIRDRLSQVVIGLLVATFVYCVLTLPRINGHAMQLAPRVSVTVAVVLTIVTVITIIAHLDHLAHRLEVGRVVRDIAAEGRAVIDAVADTARREQPAPDVDMTPPAESLRVSSRVDGWVSRIDTDRLLATVPERTTVRLDTRVGAYVHQGEPLVTVWPSPARADRVRRRLAAAIAVTGGRTMQQDVDFSFRQLVDIGLRALSAAINDPTTAVEATLRVGSLLRRLLVAPPLGRAISGPGGRILLRPWELDPEEYIAHGFDQLRHVAPTQPLVAATILRVLRMLIAHVDDAGRAELVPALRKQIDMLLGSLDETPGLHADDLARLHAIGADTTDPADHSHRRLTP</sequence>
<dbReference type="AlphaFoldDB" id="A0A1A2ZL59"/>
<accession>A0A1A2ZL59</accession>
<evidence type="ECO:0008006" key="4">
    <source>
        <dbReference type="Google" id="ProtNLM"/>
    </source>
</evidence>
<protein>
    <recommendedName>
        <fullName evidence="4">DUF2254 domain-containing protein</fullName>
    </recommendedName>
</protein>
<feature type="transmembrane region" description="Helical" evidence="1">
    <location>
        <begin position="31"/>
        <end position="52"/>
    </location>
</feature>
<feature type="transmembrane region" description="Helical" evidence="1">
    <location>
        <begin position="153"/>
        <end position="172"/>
    </location>
</feature>
<reference evidence="3" key="1">
    <citation type="submission" date="2016-06" db="EMBL/GenBank/DDBJ databases">
        <authorList>
            <person name="Sutton G."/>
            <person name="Brinkac L."/>
            <person name="Sanka R."/>
            <person name="Adams M."/>
            <person name="Lau E."/>
            <person name="Sam S."/>
            <person name="Sreng N."/>
            <person name="Him V."/>
            <person name="Kerleguer A."/>
            <person name="Cheng S."/>
        </authorList>
    </citation>
    <scope>NUCLEOTIDE SEQUENCE [LARGE SCALE GENOMIC DNA]</scope>
    <source>
        <strain evidence="3">E861</strain>
    </source>
</reference>
<keyword evidence="1" id="KW-0472">Membrane</keyword>
<dbReference type="InterPro" id="IPR018723">
    <property type="entry name" value="DUF2254_membrane"/>
</dbReference>
<keyword evidence="1" id="KW-1133">Transmembrane helix</keyword>
<name>A0A1A2ZL59_9MYCO</name>
<evidence type="ECO:0000313" key="2">
    <source>
        <dbReference type="EMBL" id="OBI51015.1"/>
    </source>
</evidence>
<feature type="transmembrane region" description="Helical" evidence="1">
    <location>
        <begin position="72"/>
        <end position="101"/>
    </location>
</feature>
<dbReference type="Pfam" id="PF10011">
    <property type="entry name" value="DUF2254"/>
    <property type="match status" value="1"/>
</dbReference>
<organism evidence="2 3">
    <name type="scientific">Mycobacterium kyorinense</name>
    <dbReference type="NCBI Taxonomy" id="487514"/>
    <lineage>
        <taxon>Bacteria</taxon>
        <taxon>Bacillati</taxon>
        <taxon>Actinomycetota</taxon>
        <taxon>Actinomycetes</taxon>
        <taxon>Mycobacteriales</taxon>
        <taxon>Mycobacteriaceae</taxon>
        <taxon>Mycobacterium</taxon>
    </lineage>
</organism>
<keyword evidence="1" id="KW-0812">Transmembrane</keyword>
<gene>
    <name evidence="2" type="ORF">A5707_14325</name>
</gene>
<evidence type="ECO:0000256" key="1">
    <source>
        <dbReference type="SAM" id="Phobius"/>
    </source>
</evidence>
<dbReference type="OrthoDB" id="2955631at2"/>
<dbReference type="Proteomes" id="UP000093592">
    <property type="component" value="Unassembled WGS sequence"/>
</dbReference>
<dbReference type="RefSeq" id="WP_065013198.1">
    <property type="nucleotide sequence ID" value="NZ_LZKJ01000045.1"/>
</dbReference>
<feature type="transmembrane region" description="Helical" evidence="1">
    <location>
        <begin position="122"/>
        <end position="141"/>
    </location>
</feature>
<dbReference type="EMBL" id="LZKJ01000045">
    <property type="protein sequence ID" value="OBI51015.1"/>
    <property type="molecule type" value="Genomic_DNA"/>
</dbReference>